<feature type="transmembrane region" description="Helical" evidence="5">
    <location>
        <begin position="15"/>
        <end position="33"/>
    </location>
</feature>
<evidence type="ECO:0000313" key="7">
    <source>
        <dbReference type="Proteomes" id="UP000327013"/>
    </source>
</evidence>
<dbReference type="PANTHER" id="PTHR31465:SF28">
    <property type="entry name" value="DOMAIN PROTEIN, PUTATIVE-RELATED"/>
    <property type="match status" value="1"/>
</dbReference>
<keyword evidence="3 5" id="KW-1133">Transmembrane helix</keyword>
<evidence type="ECO:0000256" key="5">
    <source>
        <dbReference type="SAM" id="Phobius"/>
    </source>
</evidence>
<accession>A0A5N6KWI7</accession>
<dbReference type="InterPro" id="IPR007568">
    <property type="entry name" value="RTA1"/>
</dbReference>
<feature type="transmembrane region" description="Helical" evidence="5">
    <location>
        <begin position="171"/>
        <end position="191"/>
    </location>
</feature>
<gene>
    <name evidence="6" type="ORF">FH972_023908</name>
</gene>
<feature type="transmembrane region" description="Helical" evidence="5">
    <location>
        <begin position="40"/>
        <end position="58"/>
    </location>
</feature>
<proteinExistence type="predicted"/>
<comment type="caution">
    <text evidence="6">The sequence shown here is derived from an EMBL/GenBank/DDBJ whole genome shotgun (WGS) entry which is preliminary data.</text>
</comment>
<dbReference type="OrthoDB" id="3358017at2759"/>
<keyword evidence="4 5" id="KW-0472">Membrane</keyword>
<dbReference type="EMBL" id="VIBQ01000016">
    <property type="protein sequence ID" value="KAB8356324.1"/>
    <property type="molecule type" value="Genomic_DNA"/>
</dbReference>
<sequence length="352" mass="39806">MAQNPLYLYYKPSLAGSWIVTILYALSTVYAFWQCIRNKTPLLFFLLVGSGVETLAFMGRTYSITHEHDIWGFLIGSLFPVIAPSFIAASCYMVFGRIVWATTPLEKLKARHLWVPPRWITPIFCLFDLFSFVVQALGVAVVASAFNPSNPTIVDGHVIVDAEKTKAGTRLIEAGVIMQVVCFGLFALLAWRFMFISRQFRPNMRENWKRLSWAVNAAGTLIALRAVFRSFEYASPPDKGNYVVANEWCLYVLDCIPVLLTLLLFHVFHPGKHLPHQYIGFRLNKKMVMEEKRNNAVYEHGNSMYVDPERANINLVGTNHDAPPSYTVGGAWPQPPKNQVDESAVELGRIAR</sequence>
<dbReference type="Pfam" id="PF04479">
    <property type="entry name" value="RTA1"/>
    <property type="match status" value="1"/>
</dbReference>
<feature type="transmembrane region" description="Helical" evidence="5">
    <location>
        <begin position="248"/>
        <end position="268"/>
    </location>
</feature>
<evidence type="ECO:0000256" key="3">
    <source>
        <dbReference type="ARBA" id="ARBA00022989"/>
    </source>
</evidence>
<name>A0A5N6KWI7_9ROSI</name>
<dbReference type="AlphaFoldDB" id="A0A5N6KWI7"/>
<dbReference type="GO" id="GO:0016020">
    <property type="term" value="C:membrane"/>
    <property type="evidence" value="ECO:0007669"/>
    <property type="project" value="UniProtKB-SubCell"/>
</dbReference>
<feature type="transmembrane region" description="Helical" evidence="5">
    <location>
        <begin position="119"/>
        <end position="146"/>
    </location>
</feature>
<keyword evidence="2 5" id="KW-0812">Transmembrane</keyword>
<evidence type="ECO:0000313" key="6">
    <source>
        <dbReference type="EMBL" id="KAB8356324.1"/>
    </source>
</evidence>
<feature type="transmembrane region" description="Helical" evidence="5">
    <location>
        <begin position="70"/>
        <end position="98"/>
    </location>
</feature>
<evidence type="ECO:0000256" key="4">
    <source>
        <dbReference type="ARBA" id="ARBA00023136"/>
    </source>
</evidence>
<dbReference type="Proteomes" id="UP000327013">
    <property type="component" value="Unassembled WGS sequence"/>
</dbReference>
<evidence type="ECO:0000256" key="1">
    <source>
        <dbReference type="ARBA" id="ARBA00004141"/>
    </source>
</evidence>
<dbReference type="PANTHER" id="PTHR31465">
    <property type="entry name" value="PROTEIN RTA1-RELATED"/>
    <property type="match status" value="1"/>
</dbReference>
<evidence type="ECO:0008006" key="8">
    <source>
        <dbReference type="Google" id="ProtNLM"/>
    </source>
</evidence>
<protein>
    <recommendedName>
        <fullName evidence="8">THH1/TOM1/TOM3 domain-containing protein</fullName>
    </recommendedName>
</protein>
<reference evidence="6 7" key="1">
    <citation type="submission" date="2019-06" db="EMBL/GenBank/DDBJ databases">
        <title>A chromosomal-level reference genome of Carpinus fangiana (Coryloideae, Betulaceae).</title>
        <authorList>
            <person name="Yang X."/>
            <person name="Wang Z."/>
            <person name="Zhang L."/>
            <person name="Hao G."/>
            <person name="Liu J."/>
            <person name="Yang Y."/>
        </authorList>
    </citation>
    <scope>NUCLEOTIDE SEQUENCE [LARGE SCALE GENOMIC DNA]</scope>
    <source>
        <strain evidence="6">Cfa_2016G</strain>
        <tissue evidence="6">Leaf</tissue>
    </source>
</reference>
<evidence type="ECO:0000256" key="2">
    <source>
        <dbReference type="ARBA" id="ARBA00022692"/>
    </source>
</evidence>
<keyword evidence="7" id="KW-1185">Reference proteome</keyword>
<comment type="subcellular location">
    <subcellularLocation>
        <location evidence="1">Membrane</location>
        <topology evidence="1">Multi-pass membrane protein</topology>
    </subcellularLocation>
</comment>
<organism evidence="6 7">
    <name type="scientific">Carpinus fangiana</name>
    <dbReference type="NCBI Taxonomy" id="176857"/>
    <lineage>
        <taxon>Eukaryota</taxon>
        <taxon>Viridiplantae</taxon>
        <taxon>Streptophyta</taxon>
        <taxon>Embryophyta</taxon>
        <taxon>Tracheophyta</taxon>
        <taxon>Spermatophyta</taxon>
        <taxon>Magnoliopsida</taxon>
        <taxon>eudicotyledons</taxon>
        <taxon>Gunneridae</taxon>
        <taxon>Pentapetalae</taxon>
        <taxon>rosids</taxon>
        <taxon>fabids</taxon>
        <taxon>Fagales</taxon>
        <taxon>Betulaceae</taxon>
        <taxon>Carpinus</taxon>
    </lineage>
</organism>